<evidence type="ECO:0000313" key="3">
    <source>
        <dbReference type="Proteomes" id="UP000265715"/>
    </source>
</evidence>
<accession>A0A399EI97</accession>
<name>A0A399EI97_9DEIN</name>
<comment type="caution">
    <text evidence="2">The sequence shown here is derived from an EMBL/GenBank/DDBJ whole genome shotgun (WGS) entry which is preliminary data.</text>
</comment>
<dbReference type="Proteomes" id="UP000265715">
    <property type="component" value="Unassembled WGS sequence"/>
</dbReference>
<feature type="signal peptide" evidence="1">
    <location>
        <begin position="1"/>
        <end position="20"/>
    </location>
</feature>
<proteinExistence type="predicted"/>
<dbReference type="OrthoDB" id="33986at2"/>
<organism evidence="2 3">
    <name type="scientific">Calidithermus terrae</name>
    <dbReference type="NCBI Taxonomy" id="1408545"/>
    <lineage>
        <taxon>Bacteria</taxon>
        <taxon>Thermotogati</taxon>
        <taxon>Deinococcota</taxon>
        <taxon>Deinococci</taxon>
        <taxon>Thermales</taxon>
        <taxon>Thermaceae</taxon>
        <taxon>Calidithermus</taxon>
    </lineage>
</organism>
<evidence type="ECO:0000313" key="2">
    <source>
        <dbReference type="EMBL" id="RIH84407.1"/>
    </source>
</evidence>
<sequence>MYRWMTLLLAAALAACSGSYEPPAPSFLAVASGDRVDFYLTTRLRPDVRDDGQSPLIGAWTGLPQVLDLYHRLKQSERQNNRLWVLHADRLTAYSTDPFFEDAVPDPSALDPRSFPFTDGNADNPQPVDCSRGYLRSSPRYLLAVCPPAPNTGAPYALYLADFSAVPPGGVPEKLIGPINVQASRAVFTLTTGNALVILNGGESRLELRPDAQMTGTEPGIVRSNTYNAPFYEPRDLVYDSASNRVFGLLRSSTDALLLTWNLKDPPVNVSNPDPDERRPDQLLASTANVYALSSQRGIFRVLFTSDAFRLLDPAGDVGLDGLSYLEGTLEGDRLLYLAAEDPGAAPDQKPLIVVLNSQKPLETLLPSDVKVNSNRSAPRITPFASRPVSMAVFPVQERQPAAR</sequence>
<evidence type="ECO:0000256" key="1">
    <source>
        <dbReference type="SAM" id="SignalP"/>
    </source>
</evidence>
<reference evidence="2 3" key="1">
    <citation type="submission" date="2018-08" db="EMBL/GenBank/DDBJ databases">
        <title>Meiothermus terrae DSM 26712 genome sequencing project.</title>
        <authorList>
            <person name="Da Costa M.S."/>
            <person name="Albuquerque L."/>
            <person name="Raposo P."/>
            <person name="Froufe H.J.C."/>
            <person name="Barroso C.S."/>
            <person name="Egas C."/>
        </authorList>
    </citation>
    <scope>NUCLEOTIDE SEQUENCE [LARGE SCALE GENOMIC DNA]</scope>
    <source>
        <strain evidence="2 3">DSM 26712</strain>
    </source>
</reference>
<keyword evidence="1" id="KW-0732">Signal</keyword>
<feature type="chain" id="PRO_5017401343" description="Lipoprotein" evidence="1">
    <location>
        <begin position="21"/>
        <end position="404"/>
    </location>
</feature>
<dbReference type="AlphaFoldDB" id="A0A399EI97"/>
<evidence type="ECO:0008006" key="4">
    <source>
        <dbReference type="Google" id="ProtNLM"/>
    </source>
</evidence>
<dbReference type="RefSeq" id="WP_147372665.1">
    <property type="nucleotide sequence ID" value="NZ_QXDL01000074.1"/>
</dbReference>
<dbReference type="EMBL" id="QXDL01000074">
    <property type="protein sequence ID" value="RIH84407.1"/>
    <property type="molecule type" value="Genomic_DNA"/>
</dbReference>
<protein>
    <recommendedName>
        <fullName evidence="4">Lipoprotein</fullName>
    </recommendedName>
</protein>
<gene>
    <name evidence="2" type="ORF">Mterra_01979</name>
</gene>
<keyword evidence="3" id="KW-1185">Reference proteome</keyword>
<dbReference type="PROSITE" id="PS51257">
    <property type="entry name" value="PROKAR_LIPOPROTEIN"/>
    <property type="match status" value="1"/>
</dbReference>